<evidence type="ECO:0000256" key="2">
    <source>
        <dbReference type="SAM" id="SignalP"/>
    </source>
</evidence>
<dbReference type="STRING" id="5098.A0A507QX47"/>
<evidence type="ECO:0008006" key="5">
    <source>
        <dbReference type="Google" id="ProtNLM"/>
    </source>
</evidence>
<comment type="caution">
    <text evidence="3">The sequence shown here is derived from an EMBL/GenBank/DDBJ whole genome shotgun (WGS) entry which is preliminary data.</text>
</comment>
<reference evidence="3 4" key="1">
    <citation type="submission" date="2019-06" db="EMBL/GenBank/DDBJ databases">
        <title>Wine fermentation using esterase from Monascus purpureus.</title>
        <authorList>
            <person name="Geng C."/>
            <person name="Zhang Y."/>
        </authorList>
    </citation>
    <scope>NUCLEOTIDE SEQUENCE [LARGE SCALE GENOMIC DNA]</scope>
    <source>
        <strain evidence="3">HQ1</strain>
    </source>
</reference>
<keyword evidence="4" id="KW-1185">Reference proteome</keyword>
<feature type="chain" id="PRO_5021505995" description="GPI anchored serine-threonine rich protein" evidence="2">
    <location>
        <begin position="22"/>
        <end position="185"/>
    </location>
</feature>
<evidence type="ECO:0000313" key="3">
    <source>
        <dbReference type="EMBL" id="TQB72364.1"/>
    </source>
</evidence>
<organism evidence="3 4">
    <name type="scientific">Monascus purpureus</name>
    <name type="common">Red mold</name>
    <name type="synonym">Monascus anka</name>
    <dbReference type="NCBI Taxonomy" id="5098"/>
    <lineage>
        <taxon>Eukaryota</taxon>
        <taxon>Fungi</taxon>
        <taxon>Dikarya</taxon>
        <taxon>Ascomycota</taxon>
        <taxon>Pezizomycotina</taxon>
        <taxon>Eurotiomycetes</taxon>
        <taxon>Eurotiomycetidae</taxon>
        <taxon>Eurotiales</taxon>
        <taxon>Aspergillaceae</taxon>
        <taxon>Monascus</taxon>
    </lineage>
</organism>
<dbReference type="Proteomes" id="UP000319663">
    <property type="component" value="Unassembled WGS sequence"/>
</dbReference>
<feature type="region of interest" description="Disordered" evidence="1">
    <location>
        <begin position="135"/>
        <end position="154"/>
    </location>
</feature>
<dbReference type="EMBL" id="VIFY01000065">
    <property type="protein sequence ID" value="TQB72364.1"/>
    <property type="molecule type" value="Genomic_DNA"/>
</dbReference>
<name>A0A507QX47_MONPU</name>
<keyword evidence="2" id="KW-0732">Signal</keyword>
<accession>A0A507QX47</accession>
<proteinExistence type="predicted"/>
<evidence type="ECO:0000256" key="1">
    <source>
        <dbReference type="SAM" id="MobiDB-lite"/>
    </source>
</evidence>
<sequence>MRSFASLTLLALSVSFGAVQASPAPAETSSSSCAAQNILDACLSSTQPQLQACAQNDWKCLCEQSTNVLTCYNNCPGDSGQFGAQQTKESYCNAANAYAPSSSTTSTAATSTGIETSIAVASTASGSNAVATGGSGASVTSGGSSATGTASGSSATETAKSAGSAFAINSGSLSAALLLAMGFAL</sequence>
<dbReference type="OrthoDB" id="2507140at2759"/>
<protein>
    <recommendedName>
        <fullName evidence="5">GPI anchored serine-threonine rich protein</fullName>
    </recommendedName>
</protein>
<feature type="signal peptide" evidence="2">
    <location>
        <begin position="1"/>
        <end position="21"/>
    </location>
</feature>
<evidence type="ECO:0000313" key="4">
    <source>
        <dbReference type="Proteomes" id="UP000319663"/>
    </source>
</evidence>
<gene>
    <name evidence="3" type="ORF">MPDQ_006850</name>
</gene>
<dbReference type="AlphaFoldDB" id="A0A507QX47"/>